<dbReference type="EMBL" id="CAJOBI010368826">
    <property type="protein sequence ID" value="CAF5229189.1"/>
    <property type="molecule type" value="Genomic_DNA"/>
</dbReference>
<proteinExistence type="predicted"/>
<comment type="caution">
    <text evidence="1">The sequence shown here is derived from an EMBL/GenBank/DDBJ whole genome shotgun (WGS) entry which is preliminary data.</text>
</comment>
<organism evidence="1 2">
    <name type="scientific">Rotaria magnacalcarata</name>
    <dbReference type="NCBI Taxonomy" id="392030"/>
    <lineage>
        <taxon>Eukaryota</taxon>
        <taxon>Metazoa</taxon>
        <taxon>Spiralia</taxon>
        <taxon>Gnathifera</taxon>
        <taxon>Rotifera</taxon>
        <taxon>Eurotatoria</taxon>
        <taxon>Bdelloidea</taxon>
        <taxon>Philodinida</taxon>
        <taxon>Philodinidae</taxon>
        <taxon>Rotaria</taxon>
    </lineage>
</organism>
<gene>
    <name evidence="1" type="ORF">SMN809_LOCUS86110</name>
</gene>
<dbReference type="AlphaFoldDB" id="A0A8S3KEA0"/>
<name>A0A8S3KEA0_9BILA</name>
<dbReference type="Proteomes" id="UP000676336">
    <property type="component" value="Unassembled WGS sequence"/>
</dbReference>
<evidence type="ECO:0000313" key="1">
    <source>
        <dbReference type="EMBL" id="CAF5229189.1"/>
    </source>
</evidence>
<protein>
    <submittedName>
        <fullName evidence="1">Uncharacterized protein</fullName>
    </submittedName>
</protein>
<accession>A0A8S3KEA0</accession>
<evidence type="ECO:0000313" key="2">
    <source>
        <dbReference type="Proteomes" id="UP000676336"/>
    </source>
</evidence>
<reference evidence="1" key="1">
    <citation type="submission" date="2021-02" db="EMBL/GenBank/DDBJ databases">
        <authorList>
            <person name="Nowell W R."/>
        </authorList>
    </citation>
    <scope>NUCLEOTIDE SEQUENCE</scope>
</reference>
<sequence length="69" mass="7885">MQSIDSYMHIDPYSNDIKGLAMVFNPTSDPVETVLPVPLYYTGLTDTAQVSEQENAWQNYTLARDYHID</sequence>
<feature type="non-terminal residue" evidence="1">
    <location>
        <position position="1"/>
    </location>
</feature>